<dbReference type="InterPro" id="IPR052270">
    <property type="entry name" value="CACF_protein"/>
</dbReference>
<evidence type="ECO:0008006" key="3">
    <source>
        <dbReference type="Google" id="ProtNLM"/>
    </source>
</evidence>
<evidence type="ECO:0000313" key="2">
    <source>
        <dbReference type="Proteomes" id="UP000694563"/>
    </source>
</evidence>
<proteinExistence type="predicted"/>
<evidence type="ECO:0000313" key="1">
    <source>
        <dbReference type="Ensembl" id="ENSCUSP00005017220.1"/>
    </source>
</evidence>
<dbReference type="PANTHER" id="PTHR22028">
    <property type="entry name" value="SFI1 SPINDLE BODY DOMAIN-CONTAINING PROTEIN-RELATED"/>
    <property type="match status" value="1"/>
</dbReference>
<dbReference type="Ensembl" id="ENSCUST00005017880.1">
    <property type="protein sequence ID" value="ENSCUSP00005017220.1"/>
    <property type="gene ID" value="ENSCUSG00005011020.1"/>
</dbReference>
<dbReference type="GO" id="GO:0019902">
    <property type="term" value="F:phosphatase binding"/>
    <property type="evidence" value="ECO:0007669"/>
    <property type="project" value="TreeGrafter"/>
</dbReference>
<organism evidence="1 2">
    <name type="scientific">Catharus ustulatus</name>
    <name type="common">Russet-backed thrush</name>
    <name type="synonym">Hylocichla ustulatus</name>
    <dbReference type="NCBI Taxonomy" id="91951"/>
    <lineage>
        <taxon>Eukaryota</taxon>
        <taxon>Metazoa</taxon>
        <taxon>Chordata</taxon>
        <taxon>Craniata</taxon>
        <taxon>Vertebrata</taxon>
        <taxon>Euteleostomi</taxon>
        <taxon>Archelosauria</taxon>
        <taxon>Archosauria</taxon>
        <taxon>Dinosauria</taxon>
        <taxon>Saurischia</taxon>
        <taxon>Theropoda</taxon>
        <taxon>Coelurosauria</taxon>
        <taxon>Aves</taxon>
        <taxon>Neognathae</taxon>
        <taxon>Neoaves</taxon>
        <taxon>Telluraves</taxon>
        <taxon>Australaves</taxon>
        <taxon>Passeriformes</taxon>
        <taxon>Turdidae</taxon>
        <taxon>Catharus</taxon>
    </lineage>
</organism>
<reference evidence="1" key="1">
    <citation type="submission" date="2020-10" db="EMBL/GenBank/DDBJ databases">
        <title>Catharus ustulatus (Swainson's thrush) genome, bCatUst1, primary haplotype v2.</title>
        <authorList>
            <person name="Delmore K."/>
            <person name="Vafadar M."/>
            <person name="Formenti G."/>
            <person name="Chow W."/>
            <person name="Pelan S."/>
            <person name="Howe K."/>
            <person name="Rhie A."/>
            <person name="Mountcastle J."/>
            <person name="Haase B."/>
            <person name="Fedrigo O."/>
            <person name="Jarvis E.D."/>
        </authorList>
    </citation>
    <scope>NUCLEOTIDE SEQUENCE [LARGE SCALE GENOMIC DNA]</scope>
</reference>
<reference evidence="1" key="3">
    <citation type="submission" date="2025-09" db="UniProtKB">
        <authorList>
            <consortium name="Ensembl"/>
        </authorList>
    </citation>
    <scope>IDENTIFICATION</scope>
</reference>
<dbReference type="AlphaFoldDB" id="A0A8C3UR48"/>
<accession>A0A8C3UR48</accession>
<protein>
    <recommendedName>
        <fullName evidence="3">SFI1 centrin binding protein</fullName>
    </recommendedName>
</protein>
<dbReference type="PANTHER" id="PTHR22028:SF4">
    <property type="entry name" value="PROTEIN SFI1 HOMOLOG"/>
    <property type="match status" value="1"/>
</dbReference>
<keyword evidence="2" id="KW-1185">Reference proteome</keyword>
<name>A0A8C3UR48_CATUS</name>
<dbReference type="Proteomes" id="UP000694563">
    <property type="component" value="Chromosome 18"/>
</dbReference>
<sequence>MRGGGKKEELDVTTLKPQKGTQAATTNLSLYSRYLARKFFYLWAKMTFGKVLPSKARCFYDQKILQRTFGEWKEQWTVCREKLSLRADNHYRHLLLNLIFKAWRAYVCQQQGKRNKYYVAESHAKKQTLLRTWQQWLVYVDVQRTKHGMQSVALAFRERSCLRISWAVWRRQHYQKCSGHKMNVLALQHWAQSLQFRAWLQWRELYLYTQDEKQKDTRAVTHHQHWELRRCVGAWLGYMNLHRVKKRQNVTQMPGSDMNEPRTEQAMSDLCLSSRAGPGVSPTPGAPEVLLRLAAVMGVQEKNTCSPKGPGKTSSKDCLVESLCTLEALYPICV</sequence>
<reference evidence="1" key="2">
    <citation type="submission" date="2025-08" db="UniProtKB">
        <authorList>
            <consortium name="Ensembl"/>
        </authorList>
    </citation>
    <scope>IDENTIFICATION</scope>
</reference>